<sequence length="257" mass="28996">MGSPIRKTMQQTIGRQIKNSTARATIQKEEEEERFTSHPIHSILNPAAPIFVPRCVKSIRLGQGFSDYWKPSPLKKWTQIMADIVEDCNNSDIRSDTLKKDQFGAWIKAENRLASADYQRYEGVHSTEGHNLMKNKNSKLIEEKRDVGTRKILIHIQGVDSTNTQMGIKKDNAHILCQNECIETAGLKETDEDSLHIRESNQLQPMEIEPYESEGGPSVANKTQILDIDMGEEDKGSKLPLDNNTYDATAKENEDAA</sequence>
<reference evidence="2 3" key="1">
    <citation type="journal article" date="2021" name="bioRxiv">
        <title>Chromosome-scale and haplotype-resolved genome assembly of a tetraploid potato cultivar.</title>
        <authorList>
            <person name="Sun H."/>
            <person name="Jiao W.-B."/>
            <person name="Krause K."/>
            <person name="Campoy J.A."/>
            <person name="Goel M."/>
            <person name="Folz-Donahue K."/>
            <person name="Kukat C."/>
            <person name="Huettel B."/>
            <person name="Schneeberger K."/>
        </authorList>
    </citation>
    <scope>NUCLEOTIDE SEQUENCE [LARGE SCALE GENOMIC DNA]</scope>
    <source>
        <strain evidence="2">SolTubOtavaFocal</strain>
        <tissue evidence="2">Leaves</tissue>
    </source>
</reference>
<feature type="region of interest" description="Disordered" evidence="1">
    <location>
        <begin position="227"/>
        <end position="257"/>
    </location>
</feature>
<gene>
    <name evidence="2" type="ORF">KY290_016697</name>
</gene>
<keyword evidence="3" id="KW-1185">Reference proteome</keyword>
<name>A0ABQ7V961_SOLTU</name>
<dbReference type="EMBL" id="JAIVGD010000013">
    <property type="protein sequence ID" value="KAH0760624.1"/>
    <property type="molecule type" value="Genomic_DNA"/>
</dbReference>
<evidence type="ECO:0000313" key="3">
    <source>
        <dbReference type="Proteomes" id="UP000826656"/>
    </source>
</evidence>
<organism evidence="2 3">
    <name type="scientific">Solanum tuberosum</name>
    <name type="common">Potato</name>
    <dbReference type="NCBI Taxonomy" id="4113"/>
    <lineage>
        <taxon>Eukaryota</taxon>
        <taxon>Viridiplantae</taxon>
        <taxon>Streptophyta</taxon>
        <taxon>Embryophyta</taxon>
        <taxon>Tracheophyta</taxon>
        <taxon>Spermatophyta</taxon>
        <taxon>Magnoliopsida</taxon>
        <taxon>eudicotyledons</taxon>
        <taxon>Gunneridae</taxon>
        <taxon>Pentapetalae</taxon>
        <taxon>asterids</taxon>
        <taxon>lamiids</taxon>
        <taxon>Solanales</taxon>
        <taxon>Solanaceae</taxon>
        <taxon>Solanoideae</taxon>
        <taxon>Solaneae</taxon>
        <taxon>Solanum</taxon>
    </lineage>
</organism>
<comment type="caution">
    <text evidence="2">The sequence shown here is derived from an EMBL/GenBank/DDBJ whole genome shotgun (WGS) entry which is preliminary data.</text>
</comment>
<accession>A0ABQ7V961</accession>
<evidence type="ECO:0000256" key="1">
    <source>
        <dbReference type="SAM" id="MobiDB-lite"/>
    </source>
</evidence>
<proteinExistence type="predicted"/>
<evidence type="ECO:0000313" key="2">
    <source>
        <dbReference type="EMBL" id="KAH0760624.1"/>
    </source>
</evidence>
<dbReference type="Proteomes" id="UP000826656">
    <property type="component" value="Unassembled WGS sequence"/>
</dbReference>
<protein>
    <submittedName>
        <fullName evidence="2">Uncharacterized protein</fullName>
    </submittedName>
</protein>